<proteinExistence type="predicted"/>
<keyword evidence="2" id="KW-1185">Reference proteome</keyword>
<dbReference type="AlphaFoldDB" id="A0A166A7Y8"/>
<organism evidence="1 2">
    <name type="scientific">Daucus carota subsp. sativus</name>
    <name type="common">Carrot</name>
    <dbReference type="NCBI Taxonomy" id="79200"/>
    <lineage>
        <taxon>Eukaryota</taxon>
        <taxon>Viridiplantae</taxon>
        <taxon>Streptophyta</taxon>
        <taxon>Embryophyta</taxon>
        <taxon>Tracheophyta</taxon>
        <taxon>Spermatophyta</taxon>
        <taxon>Magnoliopsida</taxon>
        <taxon>eudicotyledons</taxon>
        <taxon>Gunneridae</taxon>
        <taxon>Pentapetalae</taxon>
        <taxon>asterids</taxon>
        <taxon>campanulids</taxon>
        <taxon>Apiales</taxon>
        <taxon>Apiaceae</taxon>
        <taxon>Apioideae</taxon>
        <taxon>Scandiceae</taxon>
        <taxon>Daucinae</taxon>
        <taxon>Daucus</taxon>
        <taxon>Daucus sect. Daucus</taxon>
    </lineage>
</organism>
<dbReference type="Proteomes" id="UP000077755">
    <property type="component" value="Chromosome 3"/>
</dbReference>
<reference evidence="1" key="1">
    <citation type="journal article" date="2016" name="Nat. Genet.">
        <title>A high-quality carrot genome assembly provides new insights into carotenoid accumulation and asterid genome evolution.</title>
        <authorList>
            <person name="Iorizzo M."/>
            <person name="Ellison S."/>
            <person name="Senalik D."/>
            <person name="Zeng P."/>
            <person name="Satapoomin P."/>
            <person name="Huang J."/>
            <person name="Bowman M."/>
            <person name="Iovene M."/>
            <person name="Sanseverino W."/>
            <person name="Cavagnaro P."/>
            <person name="Yildiz M."/>
            <person name="Macko-Podgorni A."/>
            <person name="Moranska E."/>
            <person name="Grzebelus E."/>
            <person name="Grzebelus D."/>
            <person name="Ashrafi H."/>
            <person name="Zheng Z."/>
            <person name="Cheng S."/>
            <person name="Spooner D."/>
            <person name="Van Deynze A."/>
            <person name="Simon P."/>
        </authorList>
    </citation>
    <scope>NUCLEOTIDE SEQUENCE</scope>
    <source>
        <tissue evidence="1">Leaf</tissue>
    </source>
</reference>
<protein>
    <submittedName>
        <fullName evidence="1">Uncharacterized protein</fullName>
    </submittedName>
</protein>
<dbReference type="Gramene" id="KZN00852">
    <property type="protein sequence ID" value="KZN00852"/>
    <property type="gene ID" value="DCAR_009606"/>
</dbReference>
<reference evidence="1" key="2">
    <citation type="submission" date="2022-03" db="EMBL/GenBank/DDBJ databases">
        <title>Draft title - Genomic analysis of global carrot germplasm unveils the trajectory of domestication and the origin of high carotenoid orange carrot.</title>
        <authorList>
            <person name="Iorizzo M."/>
            <person name="Ellison S."/>
            <person name="Senalik D."/>
            <person name="Macko-Podgorni A."/>
            <person name="Grzebelus D."/>
            <person name="Bostan H."/>
            <person name="Rolling W."/>
            <person name="Curaba J."/>
            <person name="Simon P."/>
        </authorList>
    </citation>
    <scope>NUCLEOTIDE SEQUENCE</scope>
    <source>
        <tissue evidence="1">Leaf</tissue>
    </source>
</reference>
<evidence type="ECO:0000313" key="1">
    <source>
        <dbReference type="EMBL" id="WOG91600.1"/>
    </source>
</evidence>
<evidence type="ECO:0000313" key="2">
    <source>
        <dbReference type="Proteomes" id="UP000077755"/>
    </source>
</evidence>
<name>A0A166A7Y8_DAUCS</name>
<dbReference type="EMBL" id="CP093345">
    <property type="protein sequence ID" value="WOG91600.1"/>
    <property type="molecule type" value="Genomic_DNA"/>
</dbReference>
<sequence length="89" mass="9983">MDCSNNNHMNPSHPLLPLLLPQPPYYSPAPSPFSASLTPTSLYLFISLPAATLELQHLAAPTPRCHRFISMSQSQPICYRKQLRLPQNL</sequence>
<gene>
    <name evidence="1" type="ORF">DCAR_0310849</name>
</gene>
<accession>A0A166A7Y8</accession>